<feature type="domain" description="Aminotransferase class I/classII large" evidence="12">
    <location>
        <begin position="75"/>
        <end position="341"/>
    </location>
</feature>
<dbReference type="Gene3D" id="3.90.1150.10">
    <property type="entry name" value="Aspartate Aminotransferase, domain 1"/>
    <property type="match status" value="1"/>
</dbReference>
<dbReference type="SUPFAM" id="SSF53383">
    <property type="entry name" value="PLP-dependent transferases"/>
    <property type="match status" value="1"/>
</dbReference>
<comment type="catalytic activity">
    <reaction evidence="10">
        <text>L-histidinol phosphate + 2-oxoglutarate = 3-(imidazol-4-yl)-2-oxopropyl phosphate + L-glutamate</text>
        <dbReference type="Rhea" id="RHEA:23744"/>
        <dbReference type="ChEBI" id="CHEBI:16810"/>
        <dbReference type="ChEBI" id="CHEBI:29985"/>
        <dbReference type="ChEBI" id="CHEBI:57766"/>
        <dbReference type="ChEBI" id="CHEBI:57980"/>
        <dbReference type="EC" id="2.6.1.9"/>
    </reaction>
</comment>
<dbReference type="GO" id="GO:0030170">
    <property type="term" value="F:pyridoxal phosphate binding"/>
    <property type="evidence" value="ECO:0007669"/>
    <property type="project" value="InterPro"/>
</dbReference>
<dbReference type="InterPro" id="IPR015421">
    <property type="entry name" value="PyrdxlP-dep_Trfase_major"/>
</dbReference>
<dbReference type="GO" id="GO:0004400">
    <property type="term" value="F:histidinol-phosphate transaminase activity"/>
    <property type="evidence" value="ECO:0007669"/>
    <property type="project" value="UniProtKB-EC"/>
</dbReference>
<dbReference type="PANTHER" id="PTHR43643">
    <property type="entry name" value="HISTIDINOL-PHOSPHATE AMINOTRANSFERASE 2"/>
    <property type="match status" value="1"/>
</dbReference>
<gene>
    <name evidence="13" type="ordered locus">Pcal_0133</name>
</gene>
<evidence type="ECO:0000256" key="4">
    <source>
        <dbReference type="ARBA" id="ARBA00012748"/>
    </source>
</evidence>
<dbReference type="Pfam" id="PF00155">
    <property type="entry name" value="Aminotran_1_2"/>
    <property type="match status" value="1"/>
</dbReference>
<dbReference type="PANTHER" id="PTHR43643:SF6">
    <property type="entry name" value="HISTIDINOL-PHOSPHATE AMINOTRANSFERASE"/>
    <property type="match status" value="1"/>
</dbReference>
<evidence type="ECO:0000256" key="5">
    <source>
        <dbReference type="ARBA" id="ARBA00022576"/>
    </source>
</evidence>
<keyword evidence="7 13" id="KW-0808">Transferase</keyword>
<dbReference type="AlphaFoldDB" id="A3MSF4"/>
<evidence type="ECO:0000256" key="8">
    <source>
        <dbReference type="ARBA" id="ARBA00022898"/>
    </source>
</evidence>
<dbReference type="PROSITE" id="PS00599">
    <property type="entry name" value="AA_TRANSFER_CLASS_2"/>
    <property type="match status" value="1"/>
</dbReference>
<dbReference type="eggNOG" id="arCOG04273">
    <property type="taxonomic scope" value="Archaea"/>
</dbReference>
<dbReference type="HOGENOM" id="CLU_017584_3_1_2"/>
<comment type="cofactor">
    <cofactor evidence="1 11">
        <name>pyridoxal 5'-phosphate</name>
        <dbReference type="ChEBI" id="CHEBI:597326"/>
    </cofactor>
</comment>
<dbReference type="InterPro" id="IPR001917">
    <property type="entry name" value="Aminotrans_II_pyridoxalP_BS"/>
</dbReference>
<evidence type="ECO:0000256" key="9">
    <source>
        <dbReference type="ARBA" id="ARBA00023102"/>
    </source>
</evidence>
<dbReference type="EMBL" id="CP000561">
    <property type="protein sequence ID" value="ABO07571.1"/>
    <property type="molecule type" value="Genomic_DNA"/>
</dbReference>
<reference evidence="13" key="1">
    <citation type="submission" date="2007-02" db="EMBL/GenBank/DDBJ databases">
        <title>Complete sequence of Pyrobaculum calidifontis JCM 11548.</title>
        <authorList>
            <consortium name="US DOE Joint Genome Institute"/>
            <person name="Copeland A."/>
            <person name="Lucas S."/>
            <person name="Lapidus A."/>
            <person name="Barry K."/>
            <person name="Glavina del Rio T."/>
            <person name="Dalin E."/>
            <person name="Tice H."/>
            <person name="Pitluck S."/>
            <person name="Chain P."/>
            <person name="Malfatti S."/>
            <person name="Shin M."/>
            <person name="Vergez L."/>
            <person name="Schmutz J."/>
            <person name="Larimer F."/>
            <person name="Land M."/>
            <person name="Hauser L."/>
            <person name="Kyrpides N."/>
            <person name="Mikhailova N."/>
            <person name="Cozen A.E."/>
            <person name="Fitz-Gibbon S.T."/>
            <person name="House C.H."/>
            <person name="Saltikov C."/>
            <person name="Lowe T.M."/>
            <person name="Richardson P."/>
        </authorList>
    </citation>
    <scope>NUCLEOTIDE SEQUENCE [LARGE SCALE GENOMIC DNA]</scope>
    <source>
        <strain evidence="13">JCM 11548</strain>
    </source>
</reference>
<comment type="similarity">
    <text evidence="3">Belongs to the class-II pyridoxal-phosphate-dependent aminotransferase family. Histidinol-phosphate aminotransferase subfamily.</text>
</comment>
<keyword evidence="8 11" id="KW-0663">Pyridoxal phosphate</keyword>
<evidence type="ECO:0000256" key="10">
    <source>
        <dbReference type="ARBA" id="ARBA00047481"/>
    </source>
</evidence>
<dbReference type="Proteomes" id="UP000001431">
    <property type="component" value="Chromosome"/>
</dbReference>
<keyword evidence="5 13" id="KW-0032">Aminotransferase</keyword>
<dbReference type="InterPro" id="IPR015422">
    <property type="entry name" value="PyrdxlP-dep_Trfase_small"/>
</dbReference>
<sequence>MGAIFALSLFTGRLLCLMRLPSLDFAYDEPDVGYAKYRLHFNENLFLPDEYYREVAAAAEPWELRYYTDPLNRRLASVIERYFSLPEGSVVVTAGADDGLRLAMSLALHGGWGLAVVEPTYGMARVVARQVGLRPVAVPLGAGLSLDVDAVVKSSASAVYVCSPNNPTAHVVKELEELAARFQGLVIYDAAYAEFAGYWAPKLYEYGNVVEVRTFSKAWGLAGLRVGYVVADKRIADVLRSLSLPHPISALSAKVVERALERGRRYVEQSVAQVTEVREAVAPRIRAEKYVGPVNFITVHVANAEEVASALDAAGFVVRTLGGKPLCRSCIRFTLAPMPVMEKFLKALEEALNTGRQ</sequence>
<dbReference type="EC" id="2.6.1.9" evidence="4"/>
<keyword evidence="9" id="KW-0368">Histidine biosynthesis</keyword>
<dbReference type="InterPro" id="IPR015424">
    <property type="entry name" value="PyrdxlP-dep_Trfase"/>
</dbReference>
<dbReference type="GO" id="GO:0000105">
    <property type="term" value="P:L-histidine biosynthetic process"/>
    <property type="evidence" value="ECO:0007669"/>
    <property type="project" value="UniProtKB-KW"/>
</dbReference>
<dbReference type="InterPro" id="IPR004839">
    <property type="entry name" value="Aminotransferase_I/II_large"/>
</dbReference>
<dbReference type="Gene3D" id="3.40.640.10">
    <property type="entry name" value="Type I PLP-dependent aspartate aminotransferase-like (Major domain)"/>
    <property type="match status" value="1"/>
</dbReference>
<evidence type="ECO:0000256" key="11">
    <source>
        <dbReference type="RuleBase" id="RU003693"/>
    </source>
</evidence>
<evidence type="ECO:0000256" key="7">
    <source>
        <dbReference type="ARBA" id="ARBA00022679"/>
    </source>
</evidence>
<keyword evidence="14" id="KW-1185">Reference proteome</keyword>
<evidence type="ECO:0000256" key="3">
    <source>
        <dbReference type="ARBA" id="ARBA00007970"/>
    </source>
</evidence>
<protein>
    <recommendedName>
        <fullName evidence="4">histidinol-phosphate transaminase</fullName>
        <ecNumber evidence="4">2.6.1.9</ecNumber>
    </recommendedName>
</protein>
<evidence type="ECO:0000256" key="1">
    <source>
        <dbReference type="ARBA" id="ARBA00001933"/>
    </source>
</evidence>
<organism evidence="13 14">
    <name type="scientific">Pyrobaculum calidifontis (strain DSM 21063 / JCM 11548 / VA1)</name>
    <dbReference type="NCBI Taxonomy" id="410359"/>
    <lineage>
        <taxon>Archaea</taxon>
        <taxon>Thermoproteota</taxon>
        <taxon>Thermoprotei</taxon>
        <taxon>Thermoproteales</taxon>
        <taxon>Thermoproteaceae</taxon>
        <taxon>Pyrobaculum</taxon>
    </lineage>
</organism>
<evidence type="ECO:0000256" key="2">
    <source>
        <dbReference type="ARBA" id="ARBA00005011"/>
    </source>
</evidence>
<keyword evidence="6" id="KW-0028">Amino-acid biosynthesis</keyword>
<accession>A3MSF4</accession>
<dbReference type="InterPro" id="IPR050106">
    <property type="entry name" value="HistidinolP_aminotransfase"/>
</dbReference>
<evidence type="ECO:0000313" key="13">
    <source>
        <dbReference type="EMBL" id="ABO07571.1"/>
    </source>
</evidence>
<dbReference type="KEGG" id="pcl:Pcal_0133"/>
<proteinExistence type="inferred from homology"/>
<evidence type="ECO:0000259" key="12">
    <source>
        <dbReference type="Pfam" id="PF00155"/>
    </source>
</evidence>
<evidence type="ECO:0000256" key="6">
    <source>
        <dbReference type="ARBA" id="ARBA00022605"/>
    </source>
</evidence>
<dbReference type="STRING" id="410359.Pcal_0133"/>
<name>A3MSF4_PYRCJ</name>
<evidence type="ECO:0000313" key="14">
    <source>
        <dbReference type="Proteomes" id="UP000001431"/>
    </source>
</evidence>
<dbReference type="CDD" id="cd00609">
    <property type="entry name" value="AAT_like"/>
    <property type="match status" value="1"/>
</dbReference>
<comment type="pathway">
    <text evidence="2">Amino-acid biosynthesis; L-histidine biosynthesis; L-histidine from 5-phospho-alpha-D-ribose 1-diphosphate: step 7/9.</text>
</comment>